<dbReference type="GO" id="GO:0030003">
    <property type="term" value="P:intracellular monoatomic cation homeostasis"/>
    <property type="evidence" value="ECO:0007669"/>
    <property type="project" value="TreeGrafter"/>
</dbReference>
<proteinExistence type="predicted"/>
<dbReference type="GO" id="GO:0005829">
    <property type="term" value="C:cytosol"/>
    <property type="evidence" value="ECO:0007669"/>
    <property type="project" value="TreeGrafter"/>
</dbReference>
<reference evidence="11 12" key="1">
    <citation type="submission" date="2019-04" db="EMBL/GenBank/DDBJ databases">
        <title>Friends and foes A comparative genomics study of 23 Aspergillus species from section Flavi.</title>
        <authorList>
            <consortium name="DOE Joint Genome Institute"/>
            <person name="Kjaerbolling I."/>
            <person name="Vesth T."/>
            <person name="Frisvad J.C."/>
            <person name="Nybo J.L."/>
            <person name="Theobald S."/>
            <person name="Kildgaard S."/>
            <person name="Isbrandt T."/>
            <person name="Kuo A."/>
            <person name="Sato A."/>
            <person name="Lyhne E.K."/>
            <person name="Kogle M.E."/>
            <person name="Wiebenga A."/>
            <person name="Kun R.S."/>
            <person name="Lubbers R.J."/>
            <person name="Makela M.R."/>
            <person name="Barry K."/>
            <person name="Chovatia M."/>
            <person name="Clum A."/>
            <person name="Daum C."/>
            <person name="Haridas S."/>
            <person name="He G."/>
            <person name="LaButti K."/>
            <person name="Lipzen A."/>
            <person name="Mondo S."/>
            <person name="Riley R."/>
            <person name="Salamov A."/>
            <person name="Simmons B.A."/>
            <person name="Magnuson J.K."/>
            <person name="Henrissat B."/>
            <person name="Mortensen U.H."/>
            <person name="Larsen T.O."/>
            <person name="Devries R.P."/>
            <person name="Grigoriev I.V."/>
            <person name="Machida M."/>
            <person name="Baker S.E."/>
            <person name="Andersen M.R."/>
        </authorList>
    </citation>
    <scope>NUCLEOTIDE SEQUENCE [LARGE SCALE GENOMIC DNA]</scope>
    <source>
        <strain evidence="11 12">CBS 117626</strain>
    </source>
</reference>
<keyword evidence="4" id="KW-0547">Nucleotide-binding</keyword>
<name>A0A5N6V4H2_ASPTM</name>
<comment type="catalytic activity">
    <reaction evidence="8">
        <text>L-seryl-[protein] + ATP = O-phospho-L-seryl-[protein] + ADP + H(+)</text>
        <dbReference type="Rhea" id="RHEA:17989"/>
        <dbReference type="Rhea" id="RHEA-COMP:9863"/>
        <dbReference type="Rhea" id="RHEA-COMP:11604"/>
        <dbReference type="ChEBI" id="CHEBI:15378"/>
        <dbReference type="ChEBI" id="CHEBI:29999"/>
        <dbReference type="ChEBI" id="CHEBI:30616"/>
        <dbReference type="ChEBI" id="CHEBI:83421"/>
        <dbReference type="ChEBI" id="CHEBI:456216"/>
        <dbReference type="EC" id="2.7.11.1"/>
    </reaction>
</comment>
<dbReference type="Gene3D" id="1.10.510.10">
    <property type="entry name" value="Transferase(Phosphotransferase) domain 1"/>
    <property type="match status" value="1"/>
</dbReference>
<dbReference type="InterPro" id="IPR011009">
    <property type="entry name" value="Kinase-like_dom_sf"/>
</dbReference>
<dbReference type="EC" id="2.7.11.1" evidence="1"/>
<dbReference type="PROSITE" id="PS00108">
    <property type="entry name" value="PROTEIN_KINASE_ST"/>
    <property type="match status" value="1"/>
</dbReference>
<keyword evidence="2" id="KW-0723">Serine/threonine-protein kinase</keyword>
<sequence>MARDTSQTKAPSKKRFAQINGKHYHPLETSNLRKSLSQWDRTQKQDTQRPPTETQKYGEICRITGAGALGVVLLLHKTQECNPPIDRYYALKAFRRRPSQMLSEYQRRLTFELLPVGGGNLCECMEYCSGEDLYSLLGKLIWGICYMHEMGVTHRDMKPENLVLSSRGCLKISDFADGHLSRQCCGTGPYSSPEQYHDEEFDPRSVDIWSVGIVYMSIRTGRNPWKIANETDECFRDYLEDRWVDRGFILHSVFESAAPARRSRDSYNSVGQGNSVL</sequence>
<evidence type="ECO:0000313" key="12">
    <source>
        <dbReference type="Proteomes" id="UP000326950"/>
    </source>
</evidence>
<dbReference type="InterPro" id="IPR008271">
    <property type="entry name" value="Ser/Thr_kinase_AS"/>
</dbReference>
<organism evidence="11 12">
    <name type="scientific">Aspergillus tamarii</name>
    <dbReference type="NCBI Taxonomy" id="41984"/>
    <lineage>
        <taxon>Eukaryota</taxon>
        <taxon>Fungi</taxon>
        <taxon>Dikarya</taxon>
        <taxon>Ascomycota</taxon>
        <taxon>Pezizomycotina</taxon>
        <taxon>Eurotiomycetes</taxon>
        <taxon>Eurotiomycetidae</taxon>
        <taxon>Eurotiales</taxon>
        <taxon>Aspergillaceae</taxon>
        <taxon>Aspergillus</taxon>
        <taxon>Aspergillus subgen. Circumdati</taxon>
    </lineage>
</organism>
<evidence type="ECO:0000256" key="8">
    <source>
        <dbReference type="ARBA" id="ARBA00048679"/>
    </source>
</evidence>
<feature type="domain" description="Protein kinase" evidence="10">
    <location>
        <begin position="1"/>
        <end position="277"/>
    </location>
</feature>
<dbReference type="OrthoDB" id="6513151at2759"/>
<dbReference type="Pfam" id="PF00069">
    <property type="entry name" value="Pkinase"/>
    <property type="match status" value="1"/>
</dbReference>
<keyword evidence="12" id="KW-1185">Reference proteome</keyword>
<feature type="region of interest" description="Disordered" evidence="9">
    <location>
        <begin position="1"/>
        <end position="56"/>
    </location>
</feature>
<dbReference type="PANTHER" id="PTHR24343:SF558">
    <property type="entry name" value="PROTEIN KINASE DOMAIN-CONTAINING PROTEIN"/>
    <property type="match status" value="1"/>
</dbReference>
<feature type="compositionally biased region" description="Polar residues" evidence="9">
    <location>
        <begin position="1"/>
        <end position="10"/>
    </location>
</feature>
<evidence type="ECO:0000256" key="3">
    <source>
        <dbReference type="ARBA" id="ARBA00022679"/>
    </source>
</evidence>
<evidence type="ECO:0000256" key="2">
    <source>
        <dbReference type="ARBA" id="ARBA00022527"/>
    </source>
</evidence>
<keyword evidence="5 11" id="KW-0418">Kinase</keyword>
<evidence type="ECO:0000256" key="5">
    <source>
        <dbReference type="ARBA" id="ARBA00022777"/>
    </source>
</evidence>
<comment type="catalytic activity">
    <reaction evidence="7">
        <text>L-threonyl-[protein] + ATP = O-phospho-L-threonyl-[protein] + ADP + H(+)</text>
        <dbReference type="Rhea" id="RHEA:46608"/>
        <dbReference type="Rhea" id="RHEA-COMP:11060"/>
        <dbReference type="Rhea" id="RHEA-COMP:11605"/>
        <dbReference type="ChEBI" id="CHEBI:15378"/>
        <dbReference type="ChEBI" id="CHEBI:30013"/>
        <dbReference type="ChEBI" id="CHEBI:30616"/>
        <dbReference type="ChEBI" id="CHEBI:61977"/>
        <dbReference type="ChEBI" id="CHEBI:456216"/>
        <dbReference type="EC" id="2.7.11.1"/>
    </reaction>
</comment>
<dbReference type="SMART" id="SM00220">
    <property type="entry name" value="S_TKc"/>
    <property type="match status" value="1"/>
</dbReference>
<evidence type="ECO:0000256" key="6">
    <source>
        <dbReference type="ARBA" id="ARBA00022840"/>
    </source>
</evidence>
<evidence type="ECO:0000313" key="11">
    <source>
        <dbReference type="EMBL" id="KAE8165683.1"/>
    </source>
</evidence>
<evidence type="ECO:0000256" key="9">
    <source>
        <dbReference type="SAM" id="MobiDB-lite"/>
    </source>
</evidence>
<dbReference type="InterPro" id="IPR000719">
    <property type="entry name" value="Prot_kinase_dom"/>
</dbReference>
<accession>A0A5N6V4H2</accession>
<dbReference type="EMBL" id="ML738599">
    <property type="protein sequence ID" value="KAE8165683.1"/>
    <property type="molecule type" value="Genomic_DNA"/>
</dbReference>
<dbReference type="SUPFAM" id="SSF56112">
    <property type="entry name" value="Protein kinase-like (PK-like)"/>
    <property type="match status" value="1"/>
</dbReference>
<gene>
    <name evidence="11" type="ORF">BDV40DRAFT_286124</name>
</gene>
<dbReference type="PANTHER" id="PTHR24343">
    <property type="entry name" value="SERINE/THREONINE KINASE"/>
    <property type="match status" value="1"/>
</dbReference>
<evidence type="ECO:0000256" key="7">
    <source>
        <dbReference type="ARBA" id="ARBA00047899"/>
    </source>
</evidence>
<dbReference type="PROSITE" id="PS50011">
    <property type="entry name" value="PROTEIN_KINASE_DOM"/>
    <property type="match status" value="1"/>
</dbReference>
<dbReference type="GO" id="GO:0004674">
    <property type="term" value="F:protein serine/threonine kinase activity"/>
    <property type="evidence" value="ECO:0007669"/>
    <property type="project" value="UniProtKB-KW"/>
</dbReference>
<dbReference type="Proteomes" id="UP000326950">
    <property type="component" value="Unassembled WGS sequence"/>
</dbReference>
<keyword evidence="3" id="KW-0808">Transferase</keyword>
<evidence type="ECO:0000259" key="10">
    <source>
        <dbReference type="PROSITE" id="PS50011"/>
    </source>
</evidence>
<feature type="compositionally biased region" description="Polar residues" evidence="9">
    <location>
        <begin position="28"/>
        <end position="40"/>
    </location>
</feature>
<evidence type="ECO:0000256" key="4">
    <source>
        <dbReference type="ARBA" id="ARBA00022741"/>
    </source>
</evidence>
<dbReference type="GO" id="GO:0005524">
    <property type="term" value="F:ATP binding"/>
    <property type="evidence" value="ECO:0007669"/>
    <property type="project" value="UniProtKB-KW"/>
</dbReference>
<evidence type="ECO:0000256" key="1">
    <source>
        <dbReference type="ARBA" id="ARBA00012513"/>
    </source>
</evidence>
<protein>
    <recommendedName>
        <fullName evidence="1">non-specific serine/threonine protein kinase</fullName>
        <ecNumber evidence="1">2.7.11.1</ecNumber>
    </recommendedName>
</protein>
<keyword evidence="6" id="KW-0067">ATP-binding</keyword>
<dbReference type="AlphaFoldDB" id="A0A5N6V4H2"/>